<evidence type="ECO:0000313" key="2">
    <source>
        <dbReference type="EMBL" id="RMI27324.1"/>
    </source>
</evidence>
<name>A0A3A9JG25_9PROT</name>
<gene>
    <name evidence="1" type="ORF">D6Z83_10100</name>
    <name evidence="2" type="ORF">EBE87_02875</name>
</gene>
<evidence type="ECO:0000313" key="4">
    <source>
        <dbReference type="Proteomes" id="UP000278036"/>
    </source>
</evidence>
<comment type="caution">
    <text evidence="1">The sequence shown here is derived from an EMBL/GenBank/DDBJ whole genome shotgun (WGS) entry which is preliminary data.</text>
</comment>
<dbReference type="EMBL" id="RFLX01000001">
    <property type="protein sequence ID" value="RMI27324.1"/>
    <property type="molecule type" value="Genomic_DNA"/>
</dbReference>
<protein>
    <submittedName>
        <fullName evidence="1">Uncharacterized protein</fullName>
    </submittedName>
</protein>
<dbReference type="AlphaFoldDB" id="A0A3A9JG25"/>
<evidence type="ECO:0000313" key="1">
    <source>
        <dbReference type="EMBL" id="RKK04281.1"/>
    </source>
</evidence>
<reference evidence="1 4" key="1">
    <citation type="submission" date="2018-09" db="EMBL/GenBank/DDBJ databases">
        <title>Roseomonas sp. nov., isolated from feces of Tibetan antelopes in the Qinghai-Tibet plateau, China.</title>
        <authorList>
            <person name="Tian Z."/>
        </authorList>
    </citation>
    <scope>NUCLEOTIDE SEQUENCE [LARGE SCALE GENOMIC DNA]</scope>
    <source>
        <strain evidence="2 3">Z23</strain>
        <strain evidence="1 4">Z24</strain>
    </source>
</reference>
<evidence type="ECO:0000313" key="3">
    <source>
        <dbReference type="Proteomes" id="UP000274097"/>
    </source>
</evidence>
<dbReference type="InParanoid" id="A0A3A9JG25"/>
<keyword evidence="3" id="KW-1185">Reference proteome</keyword>
<proteinExistence type="predicted"/>
<organism evidence="1 4">
    <name type="scientific">Teichococcus wenyumeiae</name>
    <dbReference type="NCBI Taxonomy" id="2478470"/>
    <lineage>
        <taxon>Bacteria</taxon>
        <taxon>Pseudomonadati</taxon>
        <taxon>Pseudomonadota</taxon>
        <taxon>Alphaproteobacteria</taxon>
        <taxon>Acetobacterales</taxon>
        <taxon>Roseomonadaceae</taxon>
        <taxon>Roseomonas</taxon>
    </lineage>
</organism>
<dbReference type="RefSeq" id="WP_120638197.1">
    <property type="nucleotide sequence ID" value="NZ_RAQU01000048.1"/>
</dbReference>
<dbReference type="Proteomes" id="UP000274097">
    <property type="component" value="Unassembled WGS sequence"/>
</dbReference>
<dbReference type="Proteomes" id="UP000278036">
    <property type="component" value="Unassembled WGS sequence"/>
</dbReference>
<dbReference type="EMBL" id="RAQU01000048">
    <property type="protein sequence ID" value="RKK04281.1"/>
    <property type="molecule type" value="Genomic_DNA"/>
</dbReference>
<sequence length="70" mass="7497">MLQAVDVHCASGKSLLEALRSGIQYSNNLACPVILNYMGKKIPVIPGDIVEVVLDCLREDFGSFLDAASS</sequence>
<accession>A0A3A9JG25</accession>